<reference evidence="1 2" key="1">
    <citation type="submission" date="2020-01" db="EMBL/GenBank/DDBJ databases">
        <authorList>
            <person name="Palmer J.M."/>
        </authorList>
    </citation>
    <scope>NUCLEOTIDE SEQUENCE [LARGE SCALE GENOMIC DNA]</scope>
    <source>
        <strain evidence="1 2">TWF970</strain>
    </source>
</reference>
<organism evidence="1 2">
    <name type="scientific">Orbilia oligospora</name>
    <name type="common">Nematode-trapping fungus</name>
    <name type="synonym">Arthrobotrys oligospora</name>
    <dbReference type="NCBI Taxonomy" id="2813651"/>
    <lineage>
        <taxon>Eukaryota</taxon>
        <taxon>Fungi</taxon>
        <taxon>Dikarya</taxon>
        <taxon>Ascomycota</taxon>
        <taxon>Pezizomycotina</taxon>
        <taxon>Orbiliomycetes</taxon>
        <taxon>Orbiliales</taxon>
        <taxon>Orbiliaceae</taxon>
        <taxon>Orbilia</taxon>
    </lineage>
</organism>
<evidence type="ECO:0000313" key="1">
    <source>
        <dbReference type="EMBL" id="KAF3287684.1"/>
    </source>
</evidence>
<comment type="caution">
    <text evidence="1">The sequence shown here is derived from an EMBL/GenBank/DDBJ whole genome shotgun (WGS) entry which is preliminary data.</text>
</comment>
<dbReference type="EMBL" id="JAABOJ010000004">
    <property type="protein sequence ID" value="KAF3287684.1"/>
    <property type="molecule type" value="Genomic_DNA"/>
</dbReference>
<sequence length="267" mass="31060">MNMLQVEAEEWLKNTRQILLRLERSIDHALRYLCERPFNPDICQGSEWVARMNFICGYLKNHTLNLYERRTTTSLCRKFYFILEEIVRSINEDPRSGINAPSAEDIQRRTKQLTYLVDKTKFDVEAKFRHFKTVDFTINYPELDGLRWDNATFYDYVHYLDTVIEALQNSTHTRVINLKKEKPAQQLLKAQWSRMKNAESKYATASSRCKCKKRDIAGANLWEKAEYATGMVDIGCKLNLHPEGHGHTLSGFDAAQLLCHMKGNEGG</sequence>
<evidence type="ECO:0000313" key="2">
    <source>
        <dbReference type="Proteomes" id="UP000474640"/>
    </source>
</evidence>
<dbReference type="Proteomes" id="UP000474640">
    <property type="component" value="Unassembled WGS sequence"/>
</dbReference>
<accession>A0A7C8RFE0</accession>
<dbReference type="OrthoDB" id="5284188at2759"/>
<name>A0A7C8RFE0_ORBOL</name>
<proteinExistence type="predicted"/>
<protein>
    <submittedName>
        <fullName evidence="1">Uncharacterized protein</fullName>
    </submittedName>
</protein>
<dbReference type="AlphaFoldDB" id="A0A7C8RFE0"/>
<gene>
    <name evidence="1" type="ORF">TWF970_007394</name>
</gene>